<sequence length="197" mass="21575">MVRVTKTVPERRQEIIDTARVLFTENGFDKTQISDIAKRMNVAQGLVYHYFKSKTEMLYAVIDAMADEKQKAMETALNGTESTALQRLITLLSVKLDSDGFGKLIPSIASDAAIIEYCSNKMTVSAMPTLLSLIKQGNSDGSWNCEYPEETALFILRGSSGFFDIAGASNVKSEKKQALTNIIVRILGSPPNQAGKA</sequence>
<dbReference type="InterPro" id="IPR050624">
    <property type="entry name" value="HTH-type_Tx_Regulator"/>
</dbReference>
<dbReference type="PROSITE" id="PS50977">
    <property type="entry name" value="HTH_TETR_2"/>
    <property type="match status" value="1"/>
</dbReference>
<dbReference type="Gene3D" id="1.10.357.10">
    <property type="entry name" value="Tetracycline Repressor, domain 2"/>
    <property type="match status" value="1"/>
</dbReference>
<dbReference type="Pfam" id="PF00440">
    <property type="entry name" value="TetR_N"/>
    <property type="match status" value="1"/>
</dbReference>
<dbReference type="OrthoDB" id="9785164at2"/>
<keyword evidence="1 2" id="KW-0238">DNA-binding</keyword>
<dbReference type="AlphaFoldDB" id="A0A1D8GLR9"/>
<feature type="domain" description="HTH tetR-type" evidence="3">
    <location>
        <begin position="9"/>
        <end position="69"/>
    </location>
</feature>
<gene>
    <name evidence="4" type="ORF">Gferi_21340</name>
</gene>
<reference evidence="4 5" key="1">
    <citation type="submission" date="2016-09" db="EMBL/GenBank/DDBJ databases">
        <title>Genomic analysis reveals versatility of anaerobic energy metabolism of Geosporobacter ferrireducens IRF9 of phylum Firmicutes.</title>
        <authorList>
            <person name="Kim S.-J."/>
        </authorList>
    </citation>
    <scope>NUCLEOTIDE SEQUENCE [LARGE SCALE GENOMIC DNA]</scope>
    <source>
        <strain evidence="4 5">IRF9</strain>
    </source>
</reference>
<evidence type="ECO:0000256" key="1">
    <source>
        <dbReference type="ARBA" id="ARBA00023125"/>
    </source>
</evidence>
<feature type="DNA-binding region" description="H-T-H motif" evidence="2">
    <location>
        <begin position="32"/>
        <end position="51"/>
    </location>
</feature>
<dbReference type="KEGG" id="gfe:Gferi_21340"/>
<evidence type="ECO:0000313" key="5">
    <source>
        <dbReference type="Proteomes" id="UP000095743"/>
    </source>
</evidence>
<keyword evidence="5" id="KW-1185">Reference proteome</keyword>
<dbReference type="PANTHER" id="PTHR43479">
    <property type="entry name" value="ACREF/ENVCD OPERON REPRESSOR-RELATED"/>
    <property type="match status" value="1"/>
</dbReference>
<dbReference type="InterPro" id="IPR009057">
    <property type="entry name" value="Homeodomain-like_sf"/>
</dbReference>
<dbReference type="EMBL" id="CP017269">
    <property type="protein sequence ID" value="AOT71853.1"/>
    <property type="molecule type" value="Genomic_DNA"/>
</dbReference>
<protein>
    <recommendedName>
        <fullName evidence="3">HTH tetR-type domain-containing protein</fullName>
    </recommendedName>
</protein>
<organism evidence="4 5">
    <name type="scientific">Geosporobacter ferrireducens</name>
    <dbReference type="NCBI Taxonomy" id="1424294"/>
    <lineage>
        <taxon>Bacteria</taxon>
        <taxon>Bacillati</taxon>
        <taxon>Bacillota</taxon>
        <taxon>Clostridia</taxon>
        <taxon>Peptostreptococcales</taxon>
        <taxon>Thermotaleaceae</taxon>
        <taxon>Geosporobacter</taxon>
    </lineage>
</organism>
<dbReference type="InterPro" id="IPR001647">
    <property type="entry name" value="HTH_TetR"/>
</dbReference>
<dbReference type="Proteomes" id="UP000095743">
    <property type="component" value="Chromosome"/>
</dbReference>
<dbReference type="GO" id="GO:0003677">
    <property type="term" value="F:DNA binding"/>
    <property type="evidence" value="ECO:0007669"/>
    <property type="project" value="UniProtKB-UniRule"/>
</dbReference>
<proteinExistence type="predicted"/>
<evidence type="ECO:0000256" key="2">
    <source>
        <dbReference type="PROSITE-ProRule" id="PRU00335"/>
    </source>
</evidence>
<evidence type="ECO:0000313" key="4">
    <source>
        <dbReference type="EMBL" id="AOT71853.1"/>
    </source>
</evidence>
<dbReference type="SUPFAM" id="SSF46689">
    <property type="entry name" value="Homeodomain-like"/>
    <property type="match status" value="1"/>
</dbReference>
<name>A0A1D8GLR9_9FIRM</name>
<evidence type="ECO:0000259" key="3">
    <source>
        <dbReference type="PROSITE" id="PS50977"/>
    </source>
</evidence>
<dbReference type="PANTHER" id="PTHR43479:SF11">
    <property type="entry name" value="ACREF_ENVCD OPERON REPRESSOR-RELATED"/>
    <property type="match status" value="1"/>
</dbReference>
<dbReference type="RefSeq" id="WP_069980115.1">
    <property type="nucleotide sequence ID" value="NZ_CP017269.1"/>
</dbReference>
<dbReference type="STRING" id="1424294.Gferi_21340"/>
<dbReference type="PRINTS" id="PR00455">
    <property type="entry name" value="HTHTETR"/>
</dbReference>
<accession>A0A1D8GLR9</accession>